<keyword evidence="2" id="KW-0732">Signal</keyword>
<feature type="non-terminal residue" evidence="4">
    <location>
        <position position="90"/>
    </location>
</feature>
<evidence type="ECO:0000313" key="4">
    <source>
        <dbReference type="EMBL" id="SHH34211.1"/>
    </source>
</evidence>
<dbReference type="RefSeq" id="WP_143145407.1">
    <property type="nucleotide sequence ID" value="NZ_FQXH01000017.1"/>
</dbReference>
<dbReference type="AlphaFoldDB" id="A0A1M5S6U9"/>
<dbReference type="Proteomes" id="UP000242520">
    <property type="component" value="Unassembled WGS sequence"/>
</dbReference>
<organism evidence="4 5">
    <name type="scientific">Tepidibacter thalassicus DSM 15285</name>
    <dbReference type="NCBI Taxonomy" id="1123350"/>
    <lineage>
        <taxon>Bacteria</taxon>
        <taxon>Bacillati</taxon>
        <taxon>Bacillota</taxon>
        <taxon>Clostridia</taxon>
        <taxon>Peptostreptococcales</taxon>
        <taxon>Peptostreptococcaceae</taxon>
        <taxon>Tepidibacter</taxon>
    </lineage>
</organism>
<dbReference type="OrthoDB" id="1704165at2"/>
<feature type="chain" id="PRO_5009913639" evidence="2">
    <location>
        <begin position="27"/>
        <end position="90"/>
    </location>
</feature>
<name>A0A1M5S6U9_9FIRM</name>
<dbReference type="Pfam" id="PF00395">
    <property type="entry name" value="SLH"/>
    <property type="match status" value="1"/>
</dbReference>
<reference evidence="5" key="1">
    <citation type="submission" date="2016-11" db="EMBL/GenBank/DDBJ databases">
        <authorList>
            <person name="Varghese N."/>
            <person name="Submissions S."/>
        </authorList>
    </citation>
    <scope>NUCLEOTIDE SEQUENCE [LARGE SCALE GENOMIC DNA]</scope>
    <source>
        <strain evidence="5">DSM 15285</strain>
    </source>
</reference>
<evidence type="ECO:0000259" key="3">
    <source>
        <dbReference type="PROSITE" id="PS51272"/>
    </source>
</evidence>
<proteinExistence type="predicted"/>
<dbReference type="InterPro" id="IPR001119">
    <property type="entry name" value="SLH_dom"/>
</dbReference>
<feature type="domain" description="SLH" evidence="3">
    <location>
        <begin position="26"/>
        <end position="89"/>
    </location>
</feature>
<gene>
    <name evidence="4" type="ORF">SAMN02744040_01657</name>
</gene>
<evidence type="ECO:0000256" key="2">
    <source>
        <dbReference type="SAM" id="SignalP"/>
    </source>
</evidence>
<keyword evidence="1" id="KW-0677">Repeat</keyword>
<keyword evidence="5" id="KW-1185">Reference proteome</keyword>
<dbReference type="EMBL" id="FQXH01000017">
    <property type="protein sequence ID" value="SHH34211.1"/>
    <property type="molecule type" value="Genomic_DNA"/>
</dbReference>
<dbReference type="STRING" id="1123350.SAMN02744040_01657"/>
<dbReference type="PROSITE" id="PS51272">
    <property type="entry name" value="SLH"/>
    <property type="match status" value="1"/>
</dbReference>
<accession>A0A1M5S6U9</accession>
<sequence>MKNTKKVFSMALAGALAFGSVGAAFAAAPEMKPDTDKKVVEAVERLSAFGIVNGMDDGKYHEEMKVTREQFAKLLVEALGLGSAAEAAKG</sequence>
<protein>
    <submittedName>
        <fullName evidence="4">S-layer homology domain-containing protein</fullName>
    </submittedName>
</protein>
<evidence type="ECO:0000256" key="1">
    <source>
        <dbReference type="ARBA" id="ARBA00022737"/>
    </source>
</evidence>
<feature type="signal peptide" evidence="2">
    <location>
        <begin position="1"/>
        <end position="26"/>
    </location>
</feature>
<evidence type="ECO:0000313" key="5">
    <source>
        <dbReference type="Proteomes" id="UP000242520"/>
    </source>
</evidence>